<feature type="compositionally biased region" description="Low complexity" evidence="2">
    <location>
        <begin position="239"/>
        <end position="261"/>
    </location>
</feature>
<sequence length="466" mass="48221">MTLSRSSSVIIVSLPEAAQGFRRKGWLPVPNTDWHGVACLVALVLQAFLEILISVLTAPFRKIQETPVVTCVEDNDNTSVLQAMPSLRKFVPTWWALGPFAQTVANGSRAVKNATPYTRELTVMSDGVAVALDWKTVDPALPPDAPLVVVCHGLGGHSRTNSCNGVTEALARRGWRVVVYNRRGHGGSSLLASDTATATATAYRHAAANSSTRRASEGDEGGEDSAPSIGGDATPTPTPRGTIRPIPGTGTSPSPSSSSGPVRGAAVSPQVVGRCVLSVKAFPAHVDLDDLRRVVSHVQSRYPAAPKALVGLSAGSNLVVRFQGDCAEESPFVAAASIANGHELTHRPHPGAPPAPGSRRHRHGRVPLPGDTGAAAGGGSAATGQAVRRSAGGGGSRLLSVVRRVRTTGRRGVLARRAGGLGGGHPPLPGAAGYVCAGVLVVPLSYIQCAWHLVQSSPAMMTPSPW</sequence>
<reference evidence="4 5" key="1">
    <citation type="journal article" date="2023" name="Commun. Biol.">
        <title>Reorganization of the ancestral sex-determining regions during the evolution of trioecy in Pleodorina starrii.</title>
        <authorList>
            <person name="Takahashi K."/>
            <person name="Suzuki S."/>
            <person name="Kawai-Toyooka H."/>
            <person name="Yamamoto K."/>
            <person name="Hamaji T."/>
            <person name="Ootsuki R."/>
            <person name="Yamaguchi H."/>
            <person name="Kawachi M."/>
            <person name="Higashiyama T."/>
            <person name="Nozaki H."/>
        </authorList>
    </citation>
    <scope>NUCLEOTIDE SEQUENCE [LARGE SCALE GENOMIC DNA]</scope>
    <source>
        <strain evidence="4 5">NIES-4479</strain>
    </source>
</reference>
<dbReference type="AlphaFoldDB" id="A0A9W6BUG8"/>
<accession>A0A9W6BUG8</accession>
<dbReference type="InterPro" id="IPR000073">
    <property type="entry name" value="AB_hydrolase_1"/>
</dbReference>
<comment type="similarity">
    <text evidence="1">Belongs to the AB hydrolase superfamily. AB hydrolase 4 family.</text>
</comment>
<proteinExistence type="inferred from homology"/>
<dbReference type="GO" id="GO:0047372">
    <property type="term" value="F:monoacylglycerol lipase activity"/>
    <property type="evidence" value="ECO:0007669"/>
    <property type="project" value="TreeGrafter"/>
</dbReference>
<dbReference type="GO" id="GO:0034338">
    <property type="term" value="F:short-chain carboxylesterase activity"/>
    <property type="evidence" value="ECO:0007669"/>
    <property type="project" value="TreeGrafter"/>
</dbReference>
<name>A0A9W6BUG8_9CHLO</name>
<dbReference type="InterPro" id="IPR050960">
    <property type="entry name" value="AB_hydrolase_4_sf"/>
</dbReference>
<protein>
    <recommendedName>
        <fullName evidence="3">AB hydrolase-1 domain-containing protein</fullName>
    </recommendedName>
</protein>
<evidence type="ECO:0000313" key="4">
    <source>
        <dbReference type="EMBL" id="GLC58457.1"/>
    </source>
</evidence>
<keyword evidence="5" id="KW-1185">Reference proteome</keyword>
<dbReference type="InterPro" id="IPR029058">
    <property type="entry name" value="AB_hydrolase_fold"/>
</dbReference>
<feature type="region of interest" description="Disordered" evidence="2">
    <location>
        <begin position="203"/>
        <end position="265"/>
    </location>
</feature>
<dbReference type="PANTHER" id="PTHR10794:SF84">
    <property type="entry name" value="ESTERASE_LIPASE_THIOESTERASE FAMILY PROTEIN"/>
    <property type="match status" value="1"/>
</dbReference>
<comment type="caution">
    <text evidence="4">The sequence shown here is derived from an EMBL/GenBank/DDBJ whole genome shotgun (WGS) entry which is preliminary data.</text>
</comment>
<organism evidence="4 5">
    <name type="scientific">Pleodorina starrii</name>
    <dbReference type="NCBI Taxonomy" id="330485"/>
    <lineage>
        <taxon>Eukaryota</taxon>
        <taxon>Viridiplantae</taxon>
        <taxon>Chlorophyta</taxon>
        <taxon>core chlorophytes</taxon>
        <taxon>Chlorophyceae</taxon>
        <taxon>CS clade</taxon>
        <taxon>Chlamydomonadales</taxon>
        <taxon>Volvocaceae</taxon>
        <taxon>Pleodorina</taxon>
    </lineage>
</organism>
<evidence type="ECO:0000313" key="5">
    <source>
        <dbReference type="Proteomes" id="UP001165080"/>
    </source>
</evidence>
<dbReference type="Pfam" id="PF00561">
    <property type="entry name" value="Abhydrolase_1"/>
    <property type="match status" value="1"/>
</dbReference>
<evidence type="ECO:0000256" key="2">
    <source>
        <dbReference type="SAM" id="MobiDB-lite"/>
    </source>
</evidence>
<dbReference type="Gene3D" id="3.40.50.1820">
    <property type="entry name" value="alpha/beta hydrolase"/>
    <property type="match status" value="1"/>
</dbReference>
<feature type="domain" description="AB hydrolase-1" evidence="3">
    <location>
        <begin position="146"/>
        <end position="320"/>
    </location>
</feature>
<dbReference type="PANTHER" id="PTHR10794">
    <property type="entry name" value="ABHYDROLASE DOMAIN-CONTAINING PROTEIN"/>
    <property type="match status" value="1"/>
</dbReference>
<dbReference type="EMBL" id="BRXU01000022">
    <property type="protein sequence ID" value="GLC58457.1"/>
    <property type="molecule type" value="Genomic_DNA"/>
</dbReference>
<gene>
    <name evidence="4" type="primary">PLESTB002042</name>
    <name evidence="4" type="ORF">PLESTB_001361000</name>
</gene>
<dbReference type="SUPFAM" id="SSF53474">
    <property type="entry name" value="alpha/beta-Hydrolases"/>
    <property type="match status" value="1"/>
</dbReference>
<feature type="region of interest" description="Disordered" evidence="2">
    <location>
        <begin position="343"/>
        <end position="394"/>
    </location>
</feature>
<evidence type="ECO:0000256" key="1">
    <source>
        <dbReference type="ARBA" id="ARBA00010884"/>
    </source>
</evidence>
<dbReference type="Proteomes" id="UP001165080">
    <property type="component" value="Unassembled WGS sequence"/>
</dbReference>
<evidence type="ECO:0000259" key="3">
    <source>
        <dbReference type="Pfam" id="PF00561"/>
    </source>
</evidence>